<protein>
    <submittedName>
        <fullName evidence="2">Uncharacterized protein</fullName>
    </submittedName>
</protein>
<evidence type="ECO:0000313" key="2">
    <source>
        <dbReference type="EMBL" id="KAK9937743.1"/>
    </source>
</evidence>
<feature type="compositionally biased region" description="Basic and acidic residues" evidence="1">
    <location>
        <begin position="8"/>
        <end position="17"/>
    </location>
</feature>
<sequence>MGDGGGEAEARQRDARARNWTGHQGRRRRQLVFAACERERPSRLRVGDGGDCEKLRDGLEMGAATVKKMVVLP</sequence>
<proteinExistence type="predicted"/>
<gene>
    <name evidence="2" type="ORF">M0R45_014515</name>
</gene>
<keyword evidence="3" id="KW-1185">Reference proteome</keyword>
<accession>A0AAW1XMT5</accession>
<organism evidence="2 3">
    <name type="scientific">Rubus argutus</name>
    <name type="common">Southern blackberry</name>
    <dbReference type="NCBI Taxonomy" id="59490"/>
    <lineage>
        <taxon>Eukaryota</taxon>
        <taxon>Viridiplantae</taxon>
        <taxon>Streptophyta</taxon>
        <taxon>Embryophyta</taxon>
        <taxon>Tracheophyta</taxon>
        <taxon>Spermatophyta</taxon>
        <taxon>Magnoliopsida</taxon>
        <taxon>eudicotyledons</taxon>
        <taxon>Gunneridae</taxon>
        <taxon>Pentapetalae</taxon>
        <taxon>rosids</taxon>
        <taxon>fabids</taxon>
        <taxon>Rosales</taxon>
        <taxon>Rosaceae</taxon>
        <taxon>Rosoideae</taxon>
        <taxon>Rosoideae incertae sedis</taxon>
        <taxon>Rubus</taxon>
    </lineage>
</organism>
<feature type="region of interest" description="Disordered" evidence="1">
    <location>
        <begin position="1"/>
        <end position="27"/>
    </location>
</feature>
<comment type="caution">
    <text evidence="2">The sequence shown here is derived from an EMBL/GenBank/DDBJ whole genome shotgun (WGS) entry which is preliminary data.</text>
</comment>
<dbReference type="Proteomes" id="UP001457282">
    <property type="component" value="Unassembled WGS sequence"/>
</dbReference>
<dbReference type="EMBL" id="JBEDUW010000003">
    <property type="protein sequence ID" value="KAK9937743.1"/>
    <property type="molecule type" value="Genomic_DNA"/>
</dbReference>
<evidence type="ECO:0000256" key="1">
    <source>
        <dbReference type="SAM" id="MobiDB-lite"/>
    </source>
</evidence>
<dbReference type="AlphaFoldDB" id="A0AAW1XMT5"/>
<name>A0AAW1XMT5_RUBAR</name>
<evidence type="ECO:0000313" key="3">
    <source>
        <dbReference type="Proteomes" id="UP001457282"/>
    </source>
</evidence>
<reference evidence="2 3" key="1">
    <citation type="journal article" date="2023" name="G3 (Bethesda)">
        <title>A chromosome-length genome assembly and annotation of blackberry (Rubus argutus, cv. 'Hillquist').</title>
        <authorList>
            <person name="Bruna T."/>
            <person name="Aryal R."/>
            <person name="Dudchenko O."/>
            <person name="Sargent D.J."/>
            <person name="Mead D."/>
            <person name="Buti M."/>
            <person name="Cavallini A."/>
            <person name="Hytonen T."/>
            <person name="Andres J."/>
            <person name="Pham M."/>
            <person name="Weisz D."/>
            <person name="Mascagni F."/>
            <person name="Usai G."/>
            <person name="Natali L."/>
            <person name="Bassil N."/>
            <person name="Fernandez G.E."/>
            <person name="Lomsadze A."/>
            <person name="Armour M."/>
            <person name="Olukolu B."/>
            <person name="Poorten T."/>
            <person name="Britton C."/>
            <person name="Davik J."/>
            <person name="Ashrafi H."/>
            <person name="Aiden E.L."/>
            <person name="Borodovsky M."/>
            <person name="Worthington M."/>
        </authorList>
    </citation>
    <scope>NUCLEOTIDE SEQUENCE [LARGE SCALE GENOMIC DNA]</scope>
    <source>
        <strain evidence="2">PI 553951</strain>
    </source>
</reference>